<evidence type="ECO:0000256" key="15">
    <source>
        <dbReference type="ARBA" id="ARBA00032605"/>
    </source>
</evidence>
<evidence type="ECO:0000256" key="1">
    <source>
        <dbReference type="ARBA" id="ARBA00001946"/>
    </source>
</evidence>
<evidence type="ECO:0000256" key="16">
    <source>
        <dbReference type="ARBA" id="ARBA00032853"/>
    </source>
</evidence>
<evidence type="ECO:0000256" key="8">
    <source>
        <dbReference type="ARBA" id="ARBA00022573"/>
    </source>
</evidence>
<organism evidence="20 21">
    <name type="scientific">Methanolobus halotolerans</name>
    <dbReference type="NCBI Taxonomy" id="2052935"/>
    <lineage>
        <taxon>Archaea</taxon>
        <taxon>Methanobacteriati</taxon>
        <taxon>Methanobacteriota</taxon>
        <taxon>Stenosarchaea group</taxon>
        <taxon>Methanomicrobia</taxon>
        <taxon>Methanosarcinales</taxon>
        <taxon>Methanosarcinaceae</taxon>
        <taxon>Methanolobus</taxon>
    </lineage>
</organism>
<dbReference type="GO" id="GO:0005886">
    <property type="term" value="C:plasma membrane"/>
    <property type="evidence" value="ECO:0007669"/>
    <property type="project" value="UniProtKB-SubCell"/>
</dbReference>
<feature type="transmembrane region" description="Helical" evidence="19">
    <location>
        <begin position="254"/>
        <end position="273"/>
    </location>
</feature>
<evidence type="ECO:0000256" key="5">
    <source>
        <dbReference type="ARBA" id="ARBA00013200"/>
    </source>
</evidence>
<proteinExistence type="inferred from homology"/>
<dbReference type="GO" id="GO:0051073">
    <property type="term" value="F:adenosylcobinamide-GDP ribazoletransferase activity"/>
    <property type="evidence" value="ECO:0007669"/>
    <property type="project" value="UniProtKB-UniRule"/>
</dbReference>
<evidence type="ECO:0000313" key="20">
    <source>
        <dbReference type="EMBL" id="TGC09132.1"/>
    </source>
</evidence>
<protein>
    <recommendedName>
        <fullName evidence="6 19">Adenosylcobinamide-GDP ribazoletransferase</fullName>
        <ecNumber evidence="5 19">2.7.8.26</ecNumber>
    </recommendedName>
    <alternativeName>
        <fullName evidence="16 19">Cobalamin synthase</fullName>
    </alternativeName>
    <alternativeName>
        <fullName evidence="15 19">Cobalamin-5'-phosphate synthase</fullName>
    </alternativeName>
</protein>
<evidence type="ECO:0000313" key="21">
    <source>
        <dbReference type="Proteomes" id="UP000297295"/>
    </source>
</evidence>
<keyword evidence="9 19" id="KW-0808">Transferase</keyword>
<dbReference type="HAMAP" id="MF_00719">
    <property type="entry name" value="CobS"/>
    <property type="match status" value="1"/>
</dbReference>
<evidence type="ECO:0000256" key="13">
    <source>
        <dbReference type="ARBA" id="ARBA00023136"/>
    </source>
</evidence>
<dbReference type="PANTHER" id="PTHR34148:SF1">
    <property type="entry name" value="ADENOSYLCOBINAMIDE-GDP RIBAZOLETRANSFERASE"/>
    <property type="match status" value="1"/>
</dbReference>
<evidence type="ECO:0000256" key="6">
    <source>
        <dbReference type="ARBA" id="ARBA00015850"/>
    </source>
</evidence>
<dbReference type="Proteomes" id="UP000297295">
    <property type="component" value="Unassembled WGS sequence"/>
</dbReference>
<evidence type="ECO:0000256" key="12">
    <source>
        <dbReference type="ARBA" id="ARBA00022989"/>
    </source>
</evidence>
<feature type="transmembrane region" description="Helical" evidence="19">
    <location>
        <begin position="36"/>
        <end position="59"/>
    </location>
</feature>
<comment type="catalytic activity">
    <reaction evidence="18 19">
        <text>alpha-ribazole 5'-phosphate + adenosylcob(III)inamide-GDP = adenosylcob(III)alamin 5'-phosphate + GMP + H(+)</text>
        <dbReference type="Rhea" id="RHEA:23560"/>
        <dbReference type="ChEBI" id="CHEBI:15378"/>
        <dbReference type="ChEBI" id="CHEBI:57918"/>
        <dbReference type="ChEBI" id="CHEBI:58115"/>
        <dbReference type="ChEBI" id="CHEBI:60487"/>
        <dbReference type="ChEBI" id="CHEBI:60493"/>
        <dbReference type="EC" id="2.7.8.26"/>
    </reaction>
</comment>
<dbReference type="NCBIfam" id="TIGR00317">
    <property type="entry name" value="cobS"/>
    <property type="match status" value="1"/>
</dbReference>
<evidence type="ECO:0000256" key="4">
    <source>
        <dbReference type="ARBA" id="ARBA00010561"/>
    </source>
</evidence>
<evidence type="ECO:0000256" key="3">
    <source>
        <dbReference type="ARBA" id="ARBA00004663"/>
    </source>
</evidence>
<name>A0A4E0QA02_9EURY</name>
<keyword evidence="12 19" id="KW-1133">Transmembrane helix</keyword>
<evidence type="ECO:0000256" key="18">
    <source>
        <dbReference type="ARBA" id="ARBA00049504"/>
    </source>
</evidence>
<evidence type="ECO:0000256" key="19">
    <source>
        <dbReference type="HAMAP-Rule" id="MF_00719"/>
    </source>
</evidence>
<dbReference type="PANTHER" id="PTHR34148">
    <property type="entry name" value="ADENOSYLCOBINAMIDE-GDP RIBAZOLETRANSFERASE"/>
    <property type="match status" value="1"/>
</dbReference>
<dbReference type="RefSeq" id="WP_135389627.1">
    <property type="nucleotide sequence ID" value="NZ_PGGK01000006.1"/>
</dbReference>
<keyword evidence="13 19" id="KW-0472">Membrane</keyword>
<comment type="function">
    <text evidence="14 19">Joins adenosylcobinamide-GDP and alpha-ribazole to generate adenosylcobalamin (Ado-cobalamin). Also synthesizes adenosylcobalamin 5'-phosphate from adenosylcobinamide-GDP and alpha-ribazole 5'-phosphate.</text>
</comment>
<reference evidence="20 21" key="1">
    <citation type="submission" date="2017-11" db="EMBL/GenBank/DDBJ databases">
        <title>Isolation and Characterization of Methanogenic Archaea from Saline Meromictic Lake at Siberia.</title>
        <authorList>
            <person name="Shen Y."/>
            <person name="Huang H.-H."/>
            <person name="Lai M.-C."/>
            <person name="Chen S.-C."/>
        </authorList>
    </citation>
    <scope>NUCLEOTIDE SEQUENCE [LARGE SCALE GENOMIC DNA]</scope>
    <source>
        <strain evidence="20 21">SY-01</strain>
    </source>
</reference>
<evidence type="ECO:0000256" key="10">
    <source>
        <dbReference type="ARBA" id="ARBA00022692"/>
    </source>
</evidence>
<dbReference type="GO" id="GO:0009236">
    <property type="term" value="P:cobalamin biosynthetic process"/>
    <property type="evidence" value="ECO:0007669"/>
    <property type="project" value="UniProtKB-UniRule"/>
</dbReference>
<comment type="similarity">
    <text evidence="4 19">Belongs to the CobS family.</text>
</comment>
<keyword evidence="11 19" id="KW-0460">Magnesium</keyword>
<evidence type="ECO:0000256" key="7">
    <source>
        <dbReference type="ARBA" id="ARBA00022475"/>
    </source>
</evidence>
<feature type="transmembrane region" description="Helical" evidence="19">
    <location>
        <begin position="109"/>
        <end position="133"/>
    </location>
</feature>
<sequence>MNNFLLAVRSSFGFLSTIPVGITMEGLDEFFKRTYLHILVGIVLGMIMGAVAFVLGSFLSPQLSAVFIIIFVYYLTGLNHLDGIADLGDGMTAHGSREKKLKALKDMSLGIGGVAFAALTLLAFYAALVSLQAEALIAGGSVTDMAVIIFISIFVAEVSAMQSMLTIAAFGKSIHEGLGSILVDNTTLPKYFLGFALGIVSCTLAFWTIGIPLAGMIAFLAAIAATFILLNVSNRHFGGVNGDVIGSSNEIGRIIALIAIYLVIKYDIGGIVWTL</sequence>
<accession>A0A4E0QA02</accession>
<keyword evidence="7 19" id="KW-1003">Cell membrane</keyword>
<feature type="transmembrane region" description="Helical" evidence="19">
    <location>
        <begin position="65"/>
        <end position="88"/>
    </location>
</feature>
<feature type="transmembrane region" description="Helical" evidence="19">
    <location>
        <begin position="6"/>
        <end position="24"/>
    </location>
</feature>
<evidence type="ECO:0000256" key="11">
    <source>
        <dbReference type="ARBA" id="ARBA00022842"/>
    </source>
</evidence>
<keyword evidence="8 19" id="KW-0169">Cobalamin biosynthesis</keyword>
<evidence type="ECO:0000256" key="2">
    <source>
        <dbReference type="ARBA" id="ARBA00004651"/>
    </source>
</evidence>
<dbReference type="UniPathway" id="UPA00148">
    <property type="reaction ID" value="UER00238"/>
</dbReference>
<dbReference type="EMBL" id="PGGK01000006">
    <property type="protein sequence ID" value="TGC09132.1"/>
    <property type="molecule type" value="Genomic_DNA"/>
</dbReference>
<dbReference type="InterPro" id="IPR003805">
    <property type="entry name" value="CobS"/>
</dbReference>
<feature type="transmembrane region" description="Helical" evidence="19">
    <location>
        <begin position="145"/>
        <end position="170"/>
    </location>
</feature>
<comment type="caution">
    <text evidence="20">The sequence shown here is derived from an EMBL/GenBank/DDBJ whole genome shotgun (WGS) entry which is preliminary data.</text>
</comment>
<dbReference type="Pfam" id="PF02654">
    <property type="entry name" value="CobS"/>
    <property type="match status" value="1"/>
</dbReference>
<comment type="cofactor">
    <cofactor evidence="1 19">
        <name>Mg(2+)</name>
        <dbReference type="ChEBI" id="CHEBI:18420"/>
    </cofactor>
</comment>
<evidence type="ECO:0000256" key="9">
    <source>
        <dbReference type="ARBA" id="ARBA00022679"/>
    </source>
</evidence>
<dbReference type="AlphaFoldDB" id="A0A4E0QA02"/>
<dbReference type="OrthoDB" id="11748at2157"/>
<comment type="catalytic activity">
    <reaction evidence="17 19">
        <text>alpha-ribazole + adenosylcob(III)inamide-GDP = adenosylcob(III)alamin + GMP + H(+)</text>
        <dbReference type="Rhea" id="RHEA:16049"/>
        <dbReference type="ChEBI" id="CHEBI:10329"/>
        <dbReference type="ChEBI" id="CHEBI:15378"/>
        <dbReference type="ChEBI" id="CHEBI:18408"/>
        <dbReference type="ChEBI" id="CHEBI:58115"/>
        <dbReference type="ChEBI" id="CHEBI:60487"/>
        <dbReference type="EC" id="2.7.8.26"/>
    </reaction>
</comment>
<comment type="pathway">
    <text evidence="3 19">Cofactor biosynthesis; adenosylcobalamin biosynthesis; adenosylcobalamin from cob(II)yrinate a,c-diamide: step 7/7.</text>
</comment>
<comment type="subcellular location">
    <subcellularLocation>
        <location evidence="2 19">Cell membrane</location>
        <topology evidence="2 19">Multi-pass membrane protein</topology>
    </subcellularLocation>
</comment>
<dbReference type="EC" id="2.7.8.26" evidence="5 19"/>
<keyword evidence="21" id="KW-1185">Reference proteome</keyword>
<feature type="transmembrane region" description="Helical" evidence="19">
    <location>
        <begin position="215"/>
        <end position="233"/>
    </location>
</feature>
<dbReference type="GO" id="GO:0008818">
    <property type="term" value="F:cobalamin 5'-phosphate synthase activity"/>
    <property type="evidence" value="ECO:0007669"/>
    <property type="project" value="UniProtKB-UniRule"/>
</dbReference>
<keyword evidence="10 19" id="KW-0812">Transmembrane</keyword>
<evidence type="ECO:0000256" key="17">
    <source>
        <dbReference type="ARBA" id="ARBA00048623"/>
    </source>
</evidence>
<gene>
    <name evidence="19 20" type="primary">cobS</name>
    <name evidence="20" type="ORF">CUN85_07105</name>
</gene>
<evidence type="ECO:0000256" key="14">
    <source>
        <dbReference type="ARBA" id="ARBA00025228"/>
    </source>
</evidence>